<evidence type="ECO:0000256" key="1">
    <source>
        <dbReference type="ARBA" id="ARBA00022603"/>
    </source>
</evidence>
<accession>A0A836K3B1</accession>
<evidence type="ECO:0000313" key="4">
    <source>
        <dbReference type="EMBL" id="KAG5337551.1"/>
    </source>
</evidence>
<dbReference type="Proteomes" id="UP000669903">
    <property type="component" value="Unassembled WGS sequence"/>
</dbReference>
<dbReference type="PANTHER" id="PTHR43464:SF19">
    <property type="entry name" value="UBIQUINONE BIOSYNTHESIS O-METHYLTRANSFERASE, MITOCHONDRIAL"/>
    <property type="match status" value="1"/>
</dbReference>
<keyword evidence="2" id="KW-0808">Transferase</keyword>
<reference evidence="4" key="1">
    <citation type="submission" date="2020-03" db="EMBL/GenBank/DDBJ databases">
        <title>Relaxed selection underlies rapid genomic changes in the transitions from sociality to social parasitism in ants.</title>
        <authorList>
            <person name="Bi X."/>
        </authorList>
    </citation>
    <scope>NUCLEOTIDE SEQUENCE</scope>
    <source>
        <strain evidence="4">BGI-DK2014a</strain>
        <tissue evidence="4">Whole body</tissue>
    </source>
</reference>
<evidence type="ECO:0000256" key="3">
    <source>
        <dbReference type="ARBA" id="ARBA00022691"/>
    </source>
</evidence>
<feature type="non-terminal residue" evidence="4">
    <location>
        <position position="212"/>
    </location>
</feature>
<gene>
    <name evidence="4" type="primary">Coq3_0</name>
    <name evidence="4" type="ORF">G6Z76_0003621</name>
</gene>
<dbReference type="EMBL" id="JAANIC010003835">
    <property type="protein sequence ID" value="KAG5337551.1"/>
    <property type="molecule type" value="Genomic_DNA"/>
</dbReference>
<dbReference type="GO" id="GO:0010420">
    <property type="term" value="F:polyprenyldihydroxybenzoate methyltransferase activity"/>
    <property type="evidence" value="ECO:0007669"/>
    <property type="project" value="TreeGrafter"/>
</dbReference>
<comment type="caution">
    <text evidence="4">The sequence shown here is derived from an EMBL/GenBank/DDBJ whole genome shotgun (WGS) entry which is preliminary data.</text>
</comment>
<evidence type="ECO:0000313" key="5">
    <source>
        <dbReference type="Proteomes" id="UP000669903"/>
    </source>
</evidence>
<name>A0A836K3B1_9HYME</name>
<feature type="non-terminal residue" evidence="4">
    <location>
        <position position="1"/>
    </location>
</feature>
<protein>
    <submittedName>
        <fullName evidence="4">COQ3 protein</fullName>
    </submittedName>
</protein>
<dbReference type="AlphaFoldDB" id="A0A836K3B1"/>
<dbReference type="PANTHER" id="PTHR43464">
    <property type="entry name" value="METHYLTRANSFERASE"/>
    <property type="match status" value="1"/>
</dbReference>
<dbReference type="InterPro" id="IPR029063">
    <property type="entry name" value="SAM-dependent_MTases_sf"/>
</dbReference>
<evidence type="ECO:0000256" key="2">
    <source>
        <dbReference type="ARBA" id="ARBA00022679"/>
    </source>
</evidence>
<dbReference type="SUPFAM" id="SSF53335">
    <property type="entry name" value="S-adenosyl-L-methionine-dependent methyltransferases"/>
    <property type="match status" value="2"/>
</dbReference>
<proteinExistence type="predicted"/>
<keyword evidence="5" id="KW-1185">Reference proteome</keyword>
<dbReference type="Gene3D" id="3.40.50.150">
    <property type="entry name" value="Vaccinia Virus protein VP39"/>
    <property type="match status" value="2"/>
</dbReference>
<organism evidence="4 5">
    <name type="scientific">Acromyrmex charruanus</name>
    <dbReference type="NCBI Taxonomy" id="2715315"/>
    <lineage>
        <taxon>Eukaryota</taxon>
        <taxon>Metazoa</taxon>
        <taxon>Ecdysozoa</taxon>
        <taxon>Arthropoda</taxon>
        <taxon>Hexapoda</taxon>
        <taxon>Insecta</taxon>
        <taxon>Pterygota</taxon>
        <taxon>Neoptera</taxon>
        <taxon>Endopterygota</taxon>
        <taxon>Hymenoptera</taxon>
        <taxon>Apocrita</taxon>
        <taxon>Aculeata</taxon>
        <taxon>Formicoidea</taxon>
        <taxon>Formicidae</taxon>
        <taxon>Myrmicinae</taxon>
        <taxon>Acromyrmex</taxon>
    </lineage>
</organism>
<dbReference type="GO" id="GO:0032259">
    <property type="term" value="P:methylation"/>
    <property type="evidence" value="ECO:0007669"/>
    <property type="project" value="UniProtKB-KW"/>
</dbReference>
<keyword evidence="3" id="KW-0949">S-adenosyl-L-methionine</keyword>
<dbReference type="GO" id="GO:0005739">
    <property type="term" value="C:mitochondrion"/>
    <property type="evidence" value="ECO:0007669"/>
    <property type="project" value="TreeGrafter"/>
</dbReference>
<keyword evidence="1" id="KW-0489">Methyltransferase</keyword>
<sequence>MIAFKFTNESWRSIFQNRLLRNIVRINTITRPMSTADQKEIEQFNAFKNFWWDMNGPLRGLQLYNSIRIQFLIDGLINAGFKIQNSDFPLEKIKIVDVGCGGGILAEGLAECVRIVKPGKSIFLTTVNRTLTSWLSTIIASEYIFGSIPCGTHTWNKFITPHEVQCILKNYGCEIRSIRGTKYNPMTSKWSWSSTLSTFYLLHAIKQKETGI</sequence>